<dbReference type="GO" id="GO:0008794">
    <property type="term" value="F:arsenate reductase (glutaredoxin) activity"/>
    <property type="evidence" value="ECO:0007669"/>
    <property type="project" value="InterPro"/>
</dbReference>
<evidence type="ECO:0000313" key="5">
    <source>
        <dbReference type="Proteomes" id="UP000186074"/>
    </source>
</evidence>
<organism evidence="4 5">
    <name type="scientific">Poseidonibacter parvus</name>
    <dbReference type="NCBI Taxonomy" id="1850254"/>
    <lineage>
        <taxon>Bacteria</taxon>
        <taxon>Pseudomonadati</taxon>
        <taxon>Campylobacterota</taxon>
        <taxon>Epsilonproteobacteria</taxon>
        <taxon>Campylobacterales</taxon>
        <taxon>Arcobacteraceae</taxon>
        <taxon>Poseidonibacter</taxon>
    </lineage>
</organism>
<dbReference type="EMBL" id="CP019070">
    <property type="protein sequence ID" value="APW65932.1"/>
    <property type="molecule type" value="Genomic_DNA"/>
</dbReference>
<dbReference type="InterPro" id="IPR006659">
    <property type="entry name" value="Arsenate_reductase"/>
</dbReference>
<dbReference type="SUPFAM" id="SSF52833">
    <property type="entry name" value="Thioredoxin-like"/>
    <property type="match status" value="1"/>
</dbReference>
<dbReference type="OrthoDB" id="9790554at2"/>
<dbReference type="Gene3D" id="3.40.30.10">
    <property type="entry name" value="Glutaredoxin"/>
    <property type="match status" value="1"/>
</dbReference>
<evidence type="ECO:0000256" key="3">
    <source>
        <dbReference type="PROSITE-ProRule" id="PRU01282"/>
    </source>
</evidence>
<protein>
    <submittedName>
        <fullName evidence="4">Arsenate reductase (Glutaredoxin)</fullName>
    </submittedName>
</protein>
<evidence type="ECO:0000256" key="1">
    <source>
        <dbReference type="ARBA" id="ARBA00007198"/>
    </source>
</evidence>
<dbReference type="Proteomes" id="UP000186074">
    <property type="component" value="Chromosome"/>
</dbReference>
<dbReference type="PANTHER" id="PTHR30041">
    <property type="entry name" value="ARSENATE REDUCTASE"/>
    <property type="match status" value="1"/>
</dbReference>
<dbReference type="InterPro" id="IPR006660">
    <property type="entry name" value="Arsenate_reductase-like"/>
</dbReference>
<dbReference type="RefSeq" id="WP_076087115.1">
    <property type="nucleotide sequence ID" value="NZ_CP019070.1"/>
</dbReference>
<dbReference type="Pfam" id="PF03960">
    <property type="entry name" value="ArsC"/>
    <property type="match status" value="1"/>
</dbReference>
<dbReference type="STRING" id="1850254.LPB137_08710"/>
<dbReference type="InterPro" id="IPR036249">
    <property type="entry name" value="Thioredoxin-like_sf"/>
</dbReference>
<keyword evidence="2" id="KW-0560">Oxidoreductase</keyword>
<dbReference type="CDD" id="cd03034">
    <property type="entry name" value="ArsC_ArsC"/>
    <property type="match status" value="1"/>
</dbReference>
<evidence type="ECO:0000313" key="4">
    <source>
        <dbReference type="EMBL" id="APW65932.1"/>
    </source>
</evidence>
<gene>
    <name evidence="4" type="ORF">LPB137_08710</name>
</gene>
<keyword evidence="5" id="KW-1185">Reference proteome</keyword>
<reference evidence="4 5" key="1">
    <citation type="submission" date="2017-01" db="EMBL/GenBank/DDBJ databases">
        <title>Genome sequencing of Arcobacter sp. LPB0137.</title>
        <authorList>
            <person name="Lee G.-W."/>
            <person name="Yi H."/>
        </authorList>
    </citation>
    <scope>NUCLEOTIDE SEQUENCE [LARGE SCALE GENOMIC DNA]</scope>
    <source>
        <strain evidence="4 5">LPB0137</strain>
    </source>
</reference>
<name>A0A1P8KMY8_9BACT</name>
<accession>A0A1P8KMY8</accession>
<dbReference type="PROSITE" id="PS51353">
    <property type="entry name" value="ARSC"/>
    <property type="match status" value="1"/>
</dbReference>
<proteinExistence type="inferred from homology"/>
<sequence length="119" mass="13961">MEDITIWHNPRCSKSRNALNLIEEKNINKKVFKYLEENPSKEQITNILKLLKISAKDLLRTGEKIYKELDLKNIDNEDELITAMYENPKLIERPIIIIGNEAVIARPIENLELLLKKYT</sequence>
<comment type="similarity">
    <text evidence="1 3">Belongs to the ArsC family.</text>
</comment>
<dbReference type="NCBIfam" id="TIGR00014">
    <property type="entry name" value="arsC"/>
    <property type="match status" value="1"/>
</dbReference>
<dbReference type="KEGG" id="alp:LPB137_08710"/>
<evidence type="ECO:0000256" key="2">
    <source>
        <dbReference type="ARBA" id="ARBA00023002"/>
    </source>
</evidence>
<dbReference type="PANTHER" id="PTHR30041:SF4">
    <property type="entry name" value="ARSENATE REDUCTASE"/>
    <property type="match status" value="1"/>
</dbReference>
<dbReference type="AlphaFoldDB" id="A0A1P8KMY8"/>